<keyword evidence="1" id="KW-0472">Membrane</keyword>
<reference evidence="2 3" key="2">
    <citation type="journal article" date="2011" name="Stand. Genomic Sci.">
        <title>Complete genome sequence of Ferroglobus placidus AEDII12DO.</title>
        <authorList>
            <person name="Anderson I."/>
            <person name="Risso C."/>
            <person name="Holmes D."/>
            <person name="Lucas S."/>
            <person name="Copeland A."/>
            <person name="Lapidus A."/>
            <person name="Cheng J.F."/>
            <person name="Bruce D."/>
            <person name="Goodwin L."/>
            <person name="Pitluck S."/>
            <person name="Saunders E."/>
            <person name="Brettin T."/>
            <person name="Detter J.C."/>
            <person name="Han C."/>
            <person name="Tapia R."/>
            <person name="Larimer F."/>
            <person name="Land M."/>
            <person name="Hauser L."/>
            <person name="Woyke T."/>
            <person name="Lovley D."/>
            <person name="Kyrpides N."/>
            <person name="Ivanova N."/>
        </authorList>
    </citation>
    <scope>NUCLEOTIDE SEQUENCE [LARGE SCALE GENOMIC DNA]</scope>
    <source>
        <strain evidence="3">DSM 10642 / AEDII12DO</strain>
    </source>
</reference>
<keyword evidence="3" id="KW-1185">Reference proteome</keyword>
<feature type="transmembrane region" description="Helical" evidence="1">
    <location>
        <begin position="86"/>
        <end position="106"/>
    </location>
</feature>
<protein>
    <submittedName>
        <fullName evidence="2">Uncharacterized protein</fullName>
    </submittedName>
</protein>
<sequence length="153" mass="18015">MVARDARIEKIREWRIVTAIFFPISFLFVFIAYFMAYIFKDKILDLTPYVTTYLIGFVAGCFMTEKITKFSEWLTHAKDQPNMRKWFLTGWILAYFIAISISYVYATLYEISYKLDNWLIGWGLLFSATTFMGFFGGSGFYIYKKTGEALNEF</sequence>
<proteinExistence type="predicted"/>
<dbReference type="AlphaFoldDB" id="D3RZW1"/>
<dbReference type="RefSeq" id="WP_012966363.1">
    <property type="nucleotide sequence ID" value="NC_013849.1"/>
</dbReference>
<dbReference type="KEGG" id="fpl:Ferp_1884"/>
<dbReference type="HOGENOM" id="CLU_1709052_0_0_2"/>
<feature type="transmembrane region" description="Helical" evidence="1">
    <location>
        <begin position="46"/>
        <end position="65"/>
    </location>
</feature>
<dbReference type="PaxDb" id="589924-Ferp_1884"/>
<dbReference type="Proteomes" id="UP000002613">
    <property type="component" value="Chromosome"/>
</dbReference>
<evidence type="ECO:0000313" key="3">
    <source>
        <dbReference type="Proteomes" id="UP000002613"/>
    </source>
</evidence>
<dbReference type="eggNOG" id="ENOG502N5C4">
    <property type="taxonomic scope" value="Archaea"/>
</dbReference>
<name>D3RZW1_FERPA</name>
<accession>D3RZW1</accession>
<organism evidence="2 3">
    <name type="scientific">Ferroglobus placidus (strain DSM 10642 / AEDII12DO)</name>
    <dbReference type="NCBI Taxonomy" id="589924"/>
    <lineage>
        <taxon>Archaea</taxon>
        <taxon>Methanobacteriati</taxon>
        <taxon>Methanobacteriota</taxon>
        <taxon>Archaeoglobi</taxon>
        <taxon>Archaeoglobales</taxon>
        <taxon>Archaeoglobaceae</taxon>
        <taxon>Ferroglobus</taxon>
    </lineage>
</organism>
<keyword evidence="1" id="KW-1133">Transmembrane helix</keyword>
<feature type="transmembrane region" description="Helical" evidence="1">
    <location>
        <begin position="118"/>
        <end position="143"/>
    </location>
</feature>
<gene>
    <name evidence="2" type="ordered locus">Ferp_1884</name>
</gene>
<evidence type="ECO:0000256" key="1">
    <source>
        <dbReference type="SAM" id="Phobius"/>
    </source>
</evidence>
<dbReference type="EMBL" id="CP001899">
    <property type="protein sequence ID" value="ADC66024.1"/>
    <property type="molecule type" value="Genomic_DNA"/>
</dbReference>
<reference evidence="3" key="1">
    <citation type="submission" date="2010-02" db="EMBL/GenBank/DDBJ databases">
        <title>Complete sequence of Ferroglobus placidus DSM 10642.</title>
        <authorList>
            <consortium name="US DOE Joint Genome Institute"/>
            <person name="Lucas S."/>
            <person name="Copeland A."/>
            <person name="Lapidus A."/>
            <person name="Cheng J.-F."/>
            <person name="Bruce D."/>
            <person name="Goodwin L."/>
            <person name="Pitluck S."/>
            <person name="Saunders E."/>
            <person name="Brettin T."/>
            <person name="Detter J.C."/>
            <person name="Han C."/>
            <person name="Tapia R."/>
            <person name="Larimer F."/>
            <person name="Land M."/>
            <person name="Hauser L."/>
            <person name="Kyrpides N."/>
            <person name="Ivanova N."/>
            <person name="Holmes D."/>
            <person name="Lovley D."/>
            <person name="Kyrpides N."/>
            <person name="Anderson I.J."/>
            <person name="Woyke T."/>
        </authorList>
    </citation>
    <scope>NUCLEOTIDE SEQUENCE [LARGE SCALE GENOMIC DNA]</scope>
    <source>
        <strain evidence="3">DSM 10642 / AEDII12DO</strain>
    </source>
</reference>
<feature type="transmembrane region" description="Helical" evidence="1">
    <location>
        <begin position="20"/>
        <end position="40"/>
    </location>
</feature>
<dbReference type="GeneID" id="8779414"/>
<evidence type="ECO:0000313" key="2">
    <source>
        <dbReference type="EMBL" id="ADC66024.1"/>
    </source>
</evidence>
<keyword evidence="1" id="KW-0812">Transmembrane</keyword>
<dbReference type="STRING" id="589924.Ferp_1884"/>